<dbReference type="InterPro" id="IPR047650">
    <property type="entry name" value="Transpos_IS110"/>
</dbReference>
<dbReference type="GO" id="GO:0004803">
    <property type="term" value="F:transposase activity"/>
    <property type="evidence" value="ECO:0007669"/>
    <property type="project" value="InterPro"/>
</dbReference>
<gene>
    <name evidence="3" type="ORF">AOQ71_07290</name>
</gene>
<dbReference type="AlphaFoldDB" id="A0A0R3E9P8"/>
<dbReference type="RefSeq" id="WP_057743773.1">
    <property type="nucleotide sequence ID" value="NZ_LJYG01000032.1"/>
</dbReference>
<dbReference type="InterPro" id="IPR003346">
    <property type="entry name" value="Transposase_20"/>
</dbReference>
<keyword evidence="4" id="KW-1185">Reference proteome</keyword>
<dbReference type="PANTHER" id="PTHR33055:SF3">
    <property type="entry name" value="PUTATIVE TRANSPOSASE FOR IS117-RELATED"/>
    <property type="match status" value="1"/>
</dbReference>
<evidence type="ECO:0000259" key="2">
    <source>
        <dbReference type="Pfam" id="PF02371"/>
    </source>
</evidence>
<proteinExistence type="predicted"/>
<dbReference type="GO" id="GO:0003677">
    <property type="term" value="F:DNA binding"/>
    <property type="evidence" value="ECO:0007669"/>
    <property type="project" value="InterPro"/>
</dbReference>
<sequence length="345" mass="38670">MNYFAGLDVSLKRTAICIVDRDGNIVREGVTDTEPEALISWLRNTRFALQRIGLEAGQCSSWLHKGLSEGGLPVVCVETRHAKSVMQAQTVKTDRNDARALAQMMRTGWFKAVHIKSENSQKLRALMGSRRCLIDKQRDLNNHIRAALRTFGFKMGLVGQSRFEERVRELVVADGDLQAIVIPLLEARRMLGEQASVLTRLIGRLVRSDAICRRFMTVPGVGPLTALAFKTTIDNPGRFRKSRHVGVHLGLTPGKYASGEVDYNGRITRCGDAFAREHLFEAAHSLMVNTRRWCSLKAWGIRIAKRSSMKNALVAVARKISVILHRMWCDGSDFRWERSEDAAAA</sequence>
<feature type="domain" description="Transposase IS116/IS110/IS902 C-terminal" evidence="2">
    <location>
        <begin position="212"/>
        <end position="291"/>
    </location>
</feature>
<dbReference type="OrthoDB" id="7410629at2"/>
<evidence type="ECO:0000259" key="1">
    <source>
        <dbReference type="Pfam" id="PF01548"/>
    </source>
</evidence>
<evidence type="ECO:0000313" key="3">
    <source>
        <dbReference type="EMBL" id="KRQ15935.1"/>
    </source>
</evidence>
<dbReference type="Pfam" id="PF02371">
    <property type="entry name" value="Transposase_20"/>
    <property type="match status" value="1"/>
</dbReference>
<accession>A0A0R3E9P8</accession>
<evidence type="ECO:0000313" key="4">
    <source>
        <dbReference type="Proteomes" id="UP000051936"/>
    </source>
</evidence>
<dbReference type="Proteomes" id="UP000051936">
    <property type="component" value="Unassembled WGS sequence"/>
</dbReference>
<dbReference type="NCBIfam" id="NF033542">
    <property type="entry name" value="transpos_IS110"/>
    <property type="match status" value="1"/>
</dbReference>
<dbReference type="GO" id="GO:0006313">
    <property type="term" value="P:DNA transposition"/>
    <property type="evidence" value="ECO:0007669"/>
    <property type="project" value="InterPro"/>
</dbReference>
<dbReference type="EMBL" id="LJYG01000032">
    <property type="protein sequence ID" value="KRQ15935.1"/>
    <property type="molecule type" value="Genomic_DNA"/>
</dbReference>
<organism evidence="3 4">
    <name type="scientific">Bradyrhizobium manausense</name>
    <dbReference type="NCBI Taxonomy" id="989370"/>
    <lineage>
        <taxon>Bacteria</taxon>
        <taxon>Pseudomonadati</taxon>
        <taxon>Pseudomonadota</taxon>
        <taxon>Alphaproteobacteria</taxon>
        <taxon>Hyphomicrobiales</taxon>
        <taxon>Nitrobacteraceae</taxon>
        <taxon>Bradyrhizobium</taxon>
    </lineage>
</organism>
<feature type="domain" description="Transposase IS110-like N-terminal" evidence="1">
    <location>
        <begin position="5"/>
        <end position="150"/>
    </location>
</feature>
<comment type="caution">
    <text evidence="3">The sequence shown here is derived from an EMBL/GenBank/DDBJ whole genome shotgun (WGS) entry which is preliminary data.</text>
</comment>
<protein>
    <submittedName>
        <fullName evidence="3">Transposase</fullName>
    </submittedName>
</protein>
<reference evidence="3 4" key="1">
    <citation type="submission" date="2015-09" db="EMBL/GenBank/DDBJ databases">
        <title>Draft Genome Sequence of Bradyrhizobium manausense Strain BR 3351T, a Novel Symbiotic Nitrogen-Fixing Alphaproteobacterium Isolated from Brazilian Amazon Rain Forest.</title>
        <authorList>
            <person name="De Araujo J.L."/>
            <person name="Zilli J.E."/>
        </authorList>
    </citation>
    <scope>NUCLEOTIDE SEQUENCE [LARGE SCALE GENOMIC DNA]</scope>
    <source>
        <strain evidence="3 4">BR3351</strain>
    </source>
</reference>
<dbReference type="InterPro" id="IPR002525">
    <property type="entry name" value="Transp_IS110-like_N"/>
</dbReference>
<name>A0A0R3E9P8_9BRAD</name>
<dbReference type="PANTHER" id="PTHR33055">
    <property type="entry name" value="TRANSPOSASE FOR INSERTION SEQUENCE ELEMENT IS1111A"/>
    <property type="match status" value="1"/>
</dbReference>
<dbReference type="Pfam" id="PF01548">
    <property type="entry name" value="DEDD_Tnp_IS110"/>
    <property type="match status" value="1"/>
</dbReference>